<organism evidence="1 2">
    <name type="scientific">Antrodiella citrinella</name>
    <dbReference type="NCBI Taxonomy" id="2447956"/>
    <lineage>
        <taxon>Eukaryota</taxon>
        <taxon>Fungi</taxon>
        <taxon>Dikarya</taxon>
        <taxon>Basidiomycota</taxon>
        <taxon>Agaricomycotina</taxon>
        <taxon>Agaricomycetes</taxon>
        <taxon>Polyporales</taxon>
        <taxon>Steccherinaceae</taxon>
        <taxon>Antrodiella</taxon>
    </lineage>
</organism>
<sequence>MWSPIRTHLHNAFNLAVDQGFPPNGHVMCLPGEAHVLMRPPSPALVCQCSQVVVLQHIVKTAAECYRHICRKHKAHGIQSACQDWLTANKNTDFASTSRWGVLPFKDQRTQGRIAVFPEGWSPPDAVAPASVVPEIHPLPVEPGEAFVPPYISSLEWDKALAEFGMNPSTFKKLASDQTLQTADDAPEVLSIEAAMPTIRRLCTAYLQNANHWLENLPPSAREAVTRTTSRSSYRALLVLTYAQYALILHRLVAFLLRMCLQHKLKLPIYVSAPGFKLRLTYDLHNSVNALINYLLSHPGQLSDETLIPMIHAIGVHTLKWSRNEARWGGPLNFIIMTEALDAKGAWFRDANRITIACARSQYVLRSVFVHMTRHPDLATFTLFFRGQDQDHTLTANADDSFDELVSDPPFDCLDVDDASEGMHEVIRKADASHITARLPGTSSSQNADTTYDSMKHIWRVAAKSAIEDPSTVEFMWSPDAQIVRMNNGTVTNTIHIAKWMSLVQFALRRLPELLGDLLPPGTSLQEVEGELGNLTDLEHGSGSCYVQNAPANHPIQLLKEQRWPSLENDLFREKGSRGKDKVVAYVNKDHAFLECLAFILQSLSGNPMRAFQAAELCFKAPQNSHRNLHKDSSGMLLIGWPKAKGAWRTKVKSAAWLLPLAVTTPVEIYIALVRPWVIKVLQKQGRQVSPALHTHLFAGCLSRTRTAQWPASSVNAALRNFGIAKMRDESYALNSGEMRQFYNAVFKKHLPDLLSTVPDQDTAFNMQGQHSNATAESHYGRDAAAMGLRHVDLVAMLRVSQSLHALFKVAPWPASYNLSAANEARFEAIASSVARARVATSRCFMGSVAPGPNRVQETNVLVQHWKSQTGP</sequence>
<reference evidence="1 2" key="1">
    <citation type="submission" date="2019-02" db="EMBL/GenBank/DDBJ databases">
        <title>Genome sequencing of the rare red list fungi Antrodiella citrinella (Flaviporus citrinellus).</title>
        <authorList>
            <person name="Buettner E."/>
            <person name="Kellner H."/>
        </authorList>
    </citation>
    <scope>NUCLEOTIDE SEQUENCE [LARGE SCALE GENOMIC DNA]</scope>
    <source>
        <strain evidence="1 2">DSM 108506</strain>
    </source>
</reference>
<dbReference type="PROSITE" id="PS00092">
    <property type="entry name" value="N6_MTASE"/>
    <property type="match status" value="1"/>
</dbReference>
<dbReference type="GO" id="GO:0008168">
    <property type="term" value="F:methyltransferase activity"/>
    <property type="evidence" value="ECO:0007669"/>
    <property type="project" value="InterPro"/>
</dbReference>
<dbReference type="GO" id="GO:0032259">
    <property type="term" value="P:methylation"/>
    <property type="evidence" value="ECO:0007669"/>
    <property type="project" value="InterPro"/>
</dbReference>
<accession>A0A4S4M522</accession>
<evidence type="ECO:0000313" key="1">
    <source>
        <dbReference type="EMBL" id="THH20264.1"/>
    </source>
</evidence>
<dbReference type="AlphaFoldDB" id="A0A4S4M522"/>
<keyword evidence="2" id="KW-1185">Reference proteome</keyword>
<dbReference type="EMBL" id="SGPM01000499">
    <property type="protein sequence ID" value="THH20264.1"/>
    <property type="molecule type" value="Genomic_DNA"/>
</dbReference>
<evidence type="ECO:0000313" key="2">
    <source>
        <dbReference type="Proteomes" id="UP000308730"/>
    </source>
</evidence>
<feature type="non-terminal residue" evidence="1">
    <location>
        <position position="872"/>
    </location>
</feature>
<proteinExistence type="predicted"/>
<dbReference type="InterPro" id="IPR002052">
    <property type="entry name" value="DNA_methylase_N6_adenine_CS"/>
</dbReference>
<comment type="caution">
    <text evidence="1">The sequence shown here is derived from an EMBL/GenBank/DDBJ whole genome shotgun (WGS) entry which is preliminary data.</text>
</comment>
<dbReference type="OrthoDB" id="3070594at2759"/>
<dbReference type="Proteomes" id="UP000308730">
    <property type="component" value="Unassembled WGS sequence"/>
</dbReference>
<dbReference type="GO" id="GO:0003676">
    <property type="term" value="F:nucleic acid binding"/>
    <property type="evidence" value="ECO:0007669"/>
    <property type="project" value="InterPro"/>
</dbReference>
<gene>
    <name evidence="1" type="ORF">EUX98_g8613</name>
</gene>
<name>A0A4S4M522_9APHY</name>
<protein>
    <submittedName>
        <fullName evidence="1">Uncharacterized protein</fullName>
    </submittedName>
</protein>